<dbReference type="InterPro" id="IPR004499">
    <property type="entry name" value="Pro-tRNA-ligase_IIa_arc-type"/>
</dbReference>
<feature type="compositionally biased region" description="Polar residues" evidence="1">
    <location>
        <begin position="235"/>
        <end position="249"/>
    </location>
</feature>
<dbReference type="GO" id="GO:0017101">
    <property type="term" value="C:aminoacyl-tRNA synthetase multienzyme complex"/>
    <property type="evidence" value="ECO:0007669"/>
    <property type="project" value="TreeGrafter"/>
</dbReference>
<gene>
    <name evidence="3" type="ORF">ASTO00021_LOCUS7700</name>
</gene>
<name>A0A7S3LRE1_9STRA</name>
<feature type="domain" description="Anticodon-binding" evidence="2">
    <location>
        <begin position="98"/>
        <end position="174"/>
    </location>
</feature>
<dbReference type="GO" id="GO:0005737">
    <property type="term" value="C:cytoplasm"/>
    <property type="evidence" value="ECO:0007669"/>
    <property type="project" value="InterPro"/>
</dbReference>
<feature type="region of interest" description="Disordered" evidence="1">
    <location>
        <begin position="235"/>
        <end position="269"/>
    </location>
</feature>
<reference evidence="3" key="1">
    <citation type="submission" date="2021-01" db="EMBL/GenBank/DDBJ databases">
        <authorList>
            <person name="Corre E."/>
            <person name="Pelletier E."/>
            <person name="Niang G."/>
            <person name="Scheremetjew M."/>
            <person name="Finn R."/>
            <person name="Kale V."/>
            <person name="Holt S."/>
            <person name="Cochrane G."/>
            <person name="Meng A."/>
            <person name="Brown T."/>
            <person name="Cohen L."/>
        </authorList>
    </citation>
    <scope>NUCLEOTIDE SEQUENCE</scope>
    <source>
        <strain evidence="3">GSBS06</strain>
    </source>
</reference>
<dbReference type="InterPro" id="IPR004154">
    <property type="entry name" value="Anticodon-bd"/>
</dbReference>
<evidence type="ECO:0000256" key="1">
    <source>
        <dbReference type="SAM" id="MobiDB-lite"/>
    </source>
</evidence>
<feature type="compositionally biased region" description="Basic and acidic residues" evidence="1">
    <location>
        <begin position="54"/>
        <end position="91"/>
    </location>
</feature>
<proteinExistence type="predicted"/>
<organism evidence="3">
    <name type="scientific">Aplanochytrium stocchinoi</name>
    <dbReference type="NCBI Taxonomy" id="215587"/>
    <lineage>
        <taxon>Eukaryota</taxon>
        <taxon>Sar</taxon>
        <taxon>Stramenopiles</taxon>
        <taxon>Bigyra</taxon>
        <taxon>Labyrinthulomycetes</taxon>
        <taxon>Thraustochytrida</taxon>
        <taxon>Thraustochytriidae</taxon>
        <taxon>Aplanochytrium</taxon>
    </lineage>
</organism>
<dbReference type="GO" id="GO:0005524">
    <property type="term" value="F:ATP binding"/>
    <property type="evidence" value="ECO:0007669"/>
    <property type="project" value="InterPro"/>
</dbReference>
<dbReference type="GO" id="GO:0006433">
    <property type="term" value="P:prolyl-tRNA aminoacylation"/>
    <property type="evidence" value="ECO:0007669"/>
    <property type="project" value="InterPro"/>
</dbReference>
<feature type="region of interest" description="Disordered" evidence="1">
    <location>
        <begin position="43"/>
        <end position="91"/>
    </location>
</feature>
<protein>
    <recommendedName>
        <fullName evidence="2">Anticodon-binding domain-containing protein</fullName>
    </recommendedName>
</protein>
<dbReference type="EMBL" id="HBIN01010310">
    <property type="protein sequence ID" value="CAE0437443.1"/>
    <property type="molecule type" value="Transcribed_RNA"/>
</dbReference>
<dbReference type="Gene3D" id="3.40.50.800">
    <property type="entry name" value="Anticodon-binding domain"/>
    <property type="match status" value="1"/>
</dbReference>
<sequence>MDEKQRKTLQREIQKLSLKLRGEGKTKKEVKDAITKLKRKYKVYKGGNNGQQKSWREREYGSKRSRNDGHTGRRYNEITTEDHGKKQRREELGKKHDLVIVPIFWKRNEEQMETVIKSGNELKSKLAVHRLNVWIDQRKSLTPGQKYAYWEHLGVKFRAEIGPQEAEAKTICLSKTTRPGDLAKRWKNVKVKGKGDIHALLQQLKQEGLKFINLEVPCQDCASFDYTQETEFVTKESANSNPISPTKSTEVSEESKIKQPVKPYVGSGDSLDVNYILE</sequence>
<dbReference type="AlphaFoldDB" id="A0A7S3LRE1"/>
<accession>A0A7S3LRE1</accession>
<dbReference type="SUPFAM" id="SSF52954">
    <property type="entry name" value="Class II aaRS ABD-related"/>
    <property type="match status" value="1"/>
</dbReference>
<dbReference type="InterPro" id="IPR036621">
    <property type="entry name" value="Anticodon-bd_dom_sf"/>
</dbReference>
<evidence type="ECO:0000313" key="3">
    <source>
        <dbReference type="EMBL" id="CAE0437443.1"/>
    </source>
</evidence>
<dbReference type="PANTHER" id="PTHR43382:SF2">
    <property type="entry name" value="BIFUNCTIONAL GLUTAMATE_PROLINE--TRNA LIGASE"/>
    <property type="match status" value="1"/>
</dbReference>
<dbReference type="Pfam" id="PF03129">
    <property type="entry name" value="HGTP_anticodon"/>
    <property type="match status" value="1"/>
</dbReference>
<dbReference type="GO" id="GO:0004827">
    <property type="term" value="F:proline-tRNA ligase activity"/>
    <property type="evidence" value="ECO:0007669"/>
    <property type="project" value="InterPro"/>
</dbReference>
<evidence type="ECO:0000259" key="2">
    <source>
        <dbReference type="Pfam" id="PF03129"/>
    </source>
</evidence>
<dbReference type="PANTHER" id="PTHR43382">
    <property type="entry name" value="PROLYL-TRNA SYNTHETASE"/>
    <property type="match status" value="1"/>
</dbReference>